<feature type="transmembrane region" description="Helical" evidence="1">
    <location>
        <begin position="271"/>
        <end position="289"/>
    </location>
</feature>
<sequence>MAWMVLLVKCHRRVVGREACGTDLFGHHSARTADVVLIRTTTWASGNVWEGEEEKVCDAAEGVEAEVESRWMDHVVDVLQNWTPWKRNEATTALDSQQNELQRMVDEQEIKYVYATHEAYLFMEFDLWKKHGIQVISVDVDANGKCFGSGEVERTALRWLNGEQVVLKNSVLHARKRGFFLNRKTMELSMINPPHAQGSVLNNPKLLSKVLSEKAMLIAQVLLIHATLTTSVGYVVGEIIKRMQNLMIHVRLRIFEERISFKMLAKYTSETLIFLPGIVGNLIFVAQFLPDGNLALVLQVLTILVEFSLAFLMQSKLSRTFIPRFFFLYVAAFLYYVLAYTAGYSWLACIVLVFAVVHLVMVFWNRCEQRASDPLEVSNSATSAFESFMQALQARSWAWIARVDRPLLGDLASVLFFWSPPVSTFTIGRISAVAPLSEEE</sequence>
<dbReference type="PANTHER" id="PTHR21650:SF4">
    <property type="entry name" value="MEMBRALIN"/>
    <property type="match status" value="1"/>
</dbReference>
<gene>
    <name evidence="2" type="ORF">PSAL00342_LOCUS7937</name>
</gene>
<proteinExistence type="predicted"/>
<evidence type="ECO:0000256" key="1">
    <source>
        <dbReference type="SAM" id="Phobius"/>
    </source>
</evidence>
<protein>
    <submittedName>
        <fullName evidence="2">Uncharacterized protein</fullName>
    </submittedName>
</protein>
<accession>A0A7S3UGT4</accession>
<feature type="transmembrane region" description="Helical" evidence="1">
    <location>
        <begin position="321"/>
        <end position="338"/>
    </location>
</feature>
<dbReference type="PANTHER" id="PTHR21650">
    <property type="entry name" value="MEMBRALIN/KINETOCHORE PROTEIN NUF2"/>
    <property type="match status" value="1"/>
</dbReference>
<name>A0A7S3UGT4_9CHLO</name>
<feature type="transmembrane region" description="Helical" evidence="1">
    <location>
        <begin position="295"/>
        <end position="314"/>
    </location>
</feature>
<dbReference type="GO" id="GO:0034976">
    <property type="term" value="P:response to endoplasmic reticulum stress"/>
    <property type="evidence" value="ECO:0007669"/>
    <property type="project" value="TreeGrafter"/>
</dbReference>
<evidence type="ECO:0000313" key="2">
    <source>
        <dbReference type="EMBL" id="CAE0614036.1"/>
    </source>
</evidence>
<dbReference type="AlphaFoldDB" id="A0A7S3UGT4"/>
<organism evidence="2">
    <name type="scientific">Picocystis salinarum</name>
    <dbReference type="NCBI Taxonomy" id="88271"/>
    <lineage>
        <taxon>Eukaryota</taxon>
        <taxon>Viridiplantae</taxon>
        <taxon>Chlorophyta</taxon>
        <taxon>Picocystophyceae</taxon>
        <taxon>Picocystales</taxon>
        <taxon>Picocystaceae</taxon>
        <taxon>Picocystis</taxon>
    </lineage>
</organism>
<keyword evidence="1" id="KW-0472">Membrane</keyword>
<reference evidence="2" key="1">
    <citation type="submission" date="2021-01" db="EMBL/GenBank/DDBJ databases">
        <authorList>
            <person name="Corre E."/>
            <person name="Pelletier E."/>
            <person name="Niang G."/>
            <person name="Scheremetjew M."/>
            <person name="Finn R."/>
            <person name="Kale V."/>
            <person name="Holt S."/>
            <person name="Cochrane G."/>
            <person name="Meng A."/>
            <person name="Brown T."/>
            <person name="Cohen L."/>
        </authorList>
    </citation>
    <scope>NUCLEOTIDE SEQUENCE</scope>
    <source>
        <strain evidence="2">CCMP1897</strain>
    </source>
</reference>
<feature type="transmembrane region" description="Helical" evidence="1">
    <location>
        <begin position="344"/>
        <end position="364"/>
    </location>
</feature>
<keyword evidence="1" id="KW-1133">Transmembrane helix</keyword>
<keyword evidence="1" id="KW-0812">Transmembrane</keyword>
<feature type="transmembrane region" description="Helical" evidence="1">
    <location>
        <begin position="215"/>
        <end position="237"/>
    </location>
</feature>
<dbReference type="GO" id="GO:1904294">
    <property type="term" value="P:positive regulation of ERAD pathway"/>
    <property type="evidence" value="ECO:0007669"/>
    <property type="project" value="TreeGrafter"/>
</dbReference>
<dbReference type="EMBL" id="HBIS01009765">
    <property type="protein sequence ID" value="CAE0614036.1"/>
    <property type="molecule type" value="Transcribed_RNA"/>
</dbReference>
<dbReference type="GO" id="GO:0005783">
    <property type="term" value="C:endoplasmic reticulum"/>
    <property type="evidence" value="ECO:0007669"/>
    <property type="project" value="TreeGrafter"/>
</dbReference>